<feature type="domain" description="Acyl-CoA thioesterase 2 C-terminal" evidence="9">
    <location>
        <begin position="196"/>
        <end position="297"/>
    </location>
</feature>
<keyword evidence="3" id="KW-0378">Hydrolase</keyword>
<dbReference type="FunCoup" id="A0A7L4YIZ7">
    <property type="interactions" value="129"/>
</dbReference>
<evidence type="ECO:0000313" key="11">
    <source>
        <dbReference type="EMBL" id="QHB99101.1"/>
    </source>
</evidence>
<dbReference type="PANTHER" id="PTHR11066:SF34">
    <property type="entry name" value="ACYL-COENZYME A THIOESTERASE 8"/>
    <property type="match status" value="1"/>
</dbReference>
<dbReference type="InterPro" id="IPR003703">
    <property type="entry name" value="Acyl_CoA_thio"/>
</dbReference>
<evidence type="ECO:0000256" key="1">
    <source>
        <dbReference type="ARBA" id="ARBA00006538"/>
    </source>
</evidence>
<organism evidence="11 12">
    <name type="scientific">Epidermidibacterium keratini</name>
    <dbReference type="NCBI Taxonomy" id="1891644"/>
    <lineage>
        <taxon>Bacteria</taxon>
        <taxon>Bacillati</taxon>
        <taxon>Actinomycetota</taxon>
        <taxon>Actinomycetes</taxon>
        <taxon>Sporichthyales</taxon>
        <taxon>Sporichthyaceae</taxon>
        <taxon>Epidermidibacterium</taxon>
    </lineage>
</organism>
<dbReference type="PANTHER" id="PTHR11066">
    <property type="entry name" value="ACYL-COA THIOESTERASE"/>
    <property type="match status" value="1"/>
</dbReference>
<comment type="similarity">
    <text evidence="1">Belongs to the C/M/P thioester hydrolase family.</text>
</comment>
<dbReference type="NCBIfam" id="TIGR00189">
    <property type="entry name" value="tesB"/>
    <property type="match status" value="1"/>
</dbReference>
<dbReference type="GO" id="GO:0006637">
    <property type="term" value="P:acyl-CoA metabolic process"/>
    <property type="evidence" value="ECO:0007669"/>
    <property type="project" value="InterPro"/>
</dbReference>
<feature type="domain" description="Acyl-CoA thioesterase-like N-terminal HotDog" evidence="10">
    <location>
        <begin position="49"/>
        <end position="127"/>
    </location>
</feature>
<dbReference type="EMBL" id="CP047156">
    <property type="protein sequence ID" value="QHB99101.1"/>
    <property type="molecule type" value="Genomic_DNA"/>
</dbReference>
<evidence type="ECO:0000256" key="2">
    <source>
        <dbReference type="ARBA" id="ARBA00011881"/>
    </source>
</evidence>
<keyword evidence="4" id="KW-0443">Lipid metabolism</keyword>
<evidence type="ECO:0000313" key="12">
    <source>
        <dbReference type="Proteomes" id="UP000463857"/>
    </source>
</evidence>
<dbReference type="OrthoDB" id="9781019at2"/>
<dbReference type="SUPFAM" id="SSF54637">
    <property type="entry name" value="Thioesterase/thiol ester dehydrase-isomerase"/>
    <property type="match status" value="2"/>
</dbReference>
<dbReference type="CDD" id="cd03445">
    <property type="entry name" value="Thioesterase_II_repeat2"/>
    <property type="match status" value="1"/>
</dbReference>
<dbReference type="InterPro" id="IPR025652">
    <property type="entry name" value="TesB_C"/>
</dbReference>
<dbReference type="GO" id="GO:0047617">
    <property type="term" value="F:fatty acyl-CoA hydrolase activity"/>
    <property type="evidence" value="ECO:0007669"/>
    <property type="project" value="UniProtKB-EC"/>
</dbReference>
<dbReference type="Pfam" id="PF02551">
    <property type="entry name" value="Acyl_CoA_thio"/>
    <property type="match status" value="1"/>
</dbReference>
<dbReference type="InterPro" id="IPR049449">
    <property type="entry name" value="TesB_ACOT8-like_N"/>
</dbReference>
<evidence type="ECO:0000256" key="6">
    <source>
        <dbReference type="ARBA" id="ARBA00071120"/>
    </source>
</evidence>
<keyword evidence="12" id="KW-1185">Reference proteome</keyword>
<evidence type="ECO:0000256" key="3">
    <source>
        <dbReference type="ARBA" id="ARBA00022801"/>
    </source>
</evidence>
<dbReference type="AlphaFoldDB" id="A0A7L4YIZ7"/>
<dbReference type="CDD" id="cd03444">
    <property type="entry name" value="Thioesterase_II_repeat1"/>
    <property type="match status" value="1"/>
</dbReference>
<dbReference type="GO" id="GO:0009062">
    <property type="term" value="P:fatty acid catabolic process"/>
    <property type="evidence" value="ECO:0007669"/>
    <property type="project" value="TreeGrafter"/>
</dbReference>
<protein>
    <recommendedName>
        <fullName evidence="6">Acyl-CoA thioesterase 2</fullName>
    </recommendedName>
    <alternativeName>
        <fullName evidence="7">Thioesterase II</fullName>
    </alternativeName>
</protein>
<evidence type="ECO:0000256" key="4">
    <source>
        <dbReference type="ARBA" id="ARBA00023098"/>
    </source>
</evidence>
<dbReference type="Proteomes" id="UP000463857">
    <property type="component" value="Chromosome"/>
</dbReference>
<evidence type="ECO:0000259" key="9">
    <source>
        <dbReference type="Pfam" id="PF02551"/>
    </source>
</evidence>
<dbReference type="InterPro" id="IPR042171">
    <property type="entry name" value="Acyl-CoA_hotdog"/>
</dbReference>
<dbReference type="Pfam" id="PF13622">
    <property type="entry name" value="4HBT_3"/>
    <property type="match status" value="1"/>
</dbReference>
<proteinExistence type="inferred from homology"/>
<comment type="catalytic activity">
    <reaction evidence="5">
        <text>a fatty acyl-CoA + H2O = a fatty acid + CoA + H(+)</text>
        <dbReference type="Rhea" id="RHEA:16781"/>
        <dbReference type="ChEBI" id="CHEBI:15377"/>
        <dbReference type="ChEBI" id="CHEBI:15378"/>
        <dbReference type="ChEBI" id="CHEBI:28868"/>
        <dbReference type="ChEBI" id="CHEBI:57287"/>
        <dbReference type="ChEBI" id="CHEBI:77636"/>
        <dbReference type="EC" id="3.1.2.20"/>
    </reaction>
    <physiologicalReaction direction="left-to-right" evidence="5">
        <dbReference type="Rhea" id="RHEA:16782"/>
    </physiologicalReaction>
</comment>
<dbReference type="InterPro" id="IPR029069">
    <property type="entry name" value="HotDog_dom_sf"/>
</dbReference>
<evidence type="ECO:0000256" key="8">
    <source>
        <dbReference type="SAM" id="MobiDB-lite"/>
    </source>
</evidence>
<dbReference type="FunFam" id="2.40.160.210:FF:000001">
    <property type="entry name" value="Acyl-CoA thioesterase II"/>
    <property type="match status" value="1"/>
</dbReference>
<feature type="region of interest" description="Disordered" evidence="8">
    <location>
        <begin position="131"/>
        <end position="153"/>
    </location>
</feature>
<dbReference type="RefSeq" id="WP_159542246.1">
    <property type="nucleotide sequence ID" value="NZ_CP047156.1"/>
</dbReference>
<reference evidence="11 12" key="1">
    <citation type="journal article" date="2018" name="Int. J. Syst. Evol. Microbiol.">
        <title>Epidermidibacterium keratini gen. nov., sp. nov., a member of the family Sporichthyaceae, isolated from keratin epidermis.</title>
        <authorList>
            <person name="Lee D.G."/>
            <person name="Trujillo M.E."/>
            <person name="Kang S."/>
            <person name="Nam J.J."/>
            <person name="Kim Y.J."/>
        </authorList>
    </citation>
    <scope>NUCLEOTIDE SEQUENCE [LARGE SCALE GENOMIC DNA]</scope>
    <source>
        <strain evidence="11 12">EPI-7</strain>
    </source>
</reference>
<accession>A0A7L4YIZ7</accession>
<dbReference type="InParanoid" id="A0A7L4YIZ7"/>
<name>A0A7L4YIZ7_9ACTN</name>
<sequence length="303" mass="34199">MTERELSELRHAAEPGQEGQLAVDMLVKLLDLEKLEENLFRGLSPAVTHQRVFGGQVAGQALVAAGRTLEEQWQVHSLHSYFLRPGDPTIPIIYLVDRVRDGRSFSTRRVDAIQHGKTIFTLSASFTLPEDGSFAHQEPMPDVPDPDSLPRQSERMKTMSGADRRGIELPRPVDIRYISTPPWDRQTDIDEEFNLLWMKADGVLPDDRFLHVCVLTYASDMTLLDASLSRHGLSWMRDNVQGASLDHAVWFHRPFRADEWFLYQSTSTTASNARGFGIGKFWSRDGQLIASTAQEGLLRTPKG</sequence>
<evidence type="ECO:0000259" key="10">
    <source>
        <dbReference type="Pfam" id="PF13622"/>
    </source>
</evidence>
<dbReference type="KEGG" id="eke:EK0264_01540"/>
<evidence type="ECO:0000256" key="7">
    <source>
        <dbReference type="ARBA" id="ARBA00079653"/>
    </source>
</evidence>
<dbReference type="Gene3D" id="2.40.160.210">
    <property type="entry name" value="Acyl-CoA thioesterase, double hotdog domain"/>
    <property type="match status" value="1"/>
</dbReference>
<evidence type="ECO:0000256" key="5">
    <source>
        <dbReference type="ARBA" id="ARBA00050943"/>
    </source>
</evidence>
<comment type="subunit">
    <text evidence="2">Homotetramer.</text>
</comment>
<gene>
    <name evidence="11" type="primary">tesB</name>
    <name evidence="11" type="ORF">EK0264_01540</name>
</gene>